<dbReference type="EMBL" id="CP000667">
    <property type="protein sequence ID" value="ABP55840.1"/>
    <property type="molecule type" value="Genomic_DNA"/>
</dbReference>
<reference evidence="3" key="1">
    <citation type="journal article" date="2007" name="Proc. Natl. Acad. Sci. U.S.A.">
        <title>Genome sequencing reveals complex secondary metabolome in the marine actinomycete Salinispora tropica.</title>
        <authorList>
            <person name="Udwary D.W."/>
            <person name="Zeigler L."/>
            <person name="Asolkar R.N."/>
            <person name="Singan V."/>
            <person name="Lapidus A."/>
            <person name="Fenical W."/>
            <person name="Jensen P.R."/>
            <person name="Moore B.S."/>
        </authorList>
    </citation>
    <scope>NUCLEOTIDE SEQUENCE [LARGE SCALE GENOMIC DNA]</scope>
    <source>
        <strain evidence="3">ATCC BAA-916 / DSM 44818 / CNB-440</strain>
    </source>
</reference>
<name>A4XA94_SALTO</name>
<dbReference type="Proteomes" id="UP000000235">
    <property type="component" value="Chromosome"/>
</dbReference>
<proteinExistence type="predicted"/>
<dbReference type="STRING" id="369723.Strop_3408"/>
<keyword evidence="3" id="KW-1185">Reference proteome</keyword>
<accession>A4XA94</accession>
<dbReference type="eggNOG" id="COG3210">
    <property type="taxonomic scope" value="Bacteria"/>
</dbReference>
<dbReference type="PANTHER" id="PTHR11319">
    <property type="entry name" value="G PROTEIN-COUPLED RECEPTOR-RELATED"/>
    <property type="match status" value="1"/>
</dbReference>
<dbReference type="PATRIC" id="fig|369723.5.peg.3513"/>
<feature type="region of interest" description="Disordered" evidence="1">
    <location>
        <begin position="53"/>
        <end position="86"/>
    </location>
</feature>
<dbReference type="RefSeq" id="WP_012014615.1">
    <property type="nucleotide sequence ID" value="NC_009380.1"/>
</dbReference>
<dbReference type="InterPro" id="IPR011050">
    <property type="entry name" value="Pectin_lyase_fold/virulence"/>
</dbReference>
<organism evidence="2 3">
    <name type="scientific">Salinispora tropica (strain ATCC BAA-916 / DSM 44818 / JCM 13857 / NBRC 105044 / CNB-440)</name>
    <dbReference type="NCBI Taxonomy" id="369723"/>
    <lineage>
        <taxon>Bacteria</taxon>
        <taxon>Bacillati</taxon>
        <taxon>Actinomycetota</taxon>
        <taxon>Actinomycetes</taxon>
        <taxon>Micromonosporales</taxon>
        <taxon>Micromonosporaceae</taxon>
        <taxon>Salinispora</taxon>
    </lineage>
</organism>
<feature type="compositionally biased region" description="Basic and acidic residues" evidence="1">
    <location>
        <begin position="57"/>
        <end position="84"/>
    </location>
</feature>
<evidence type="ECO:0000256" key="1">
    <source>
        <dbReference type="SAM" id="MobiDB-lite"/>
    </source>
</evidence>
<gene>
    <name evidence="2" type="ordered locus">Strop_3408</name>
</gene>
<dbReference type="AlphaFoldDB" id="A4XA94"/>
<protein>
    <submittedName>
        <fullName evidence="2">Polymorphic outer membrane protein</fullName>
    </submittedName>
</protein>
<evidence type="ECO:0000313" key="2">
    <source>
        <dbReference type="EMBL" id="ABP55840.1"/>
    </source>
</evidence>
<evidence type="ECO:0000313" key="3">
    <source>
        <dbReference type="Proteomes" id="UP000000235"/>
    </source>
</evidence>
<sequence length="461" mass="46437">MSHLHHEPEPDHASRRRTPSRWWAAGLAGMTGLALTTVGVATPAAADGAVGHALAAPDDRPSADGHRDEGTGDGKSKGKKEIKPRGIPVPCDADALIAAITLANARDGAVLDLAEDCTYLLTAAIDSSGLPAITAPITLNGGKNTTIERAAAADPFRILAVEVGGDLTVNKLKIAGGRAAASGEFGAGILVNPGGRLTVKHSEIVRNVGGTSVGGGIANLGTSAITDSVISRNSAAQGGGIFSIRGRLTVKKVRFTDNSANSVGGAIGSVLDVTTEVWDSTFARNRAEIGAGIGESEGANTSIVRSTFVDNNSSSIGGAIFLDGQLTMRHVTVVRNHAEERGGGVAVQNATGGSAAVIEDSEISKNTTNGTGGGIFNASVPVVLRDTTVAANQADTGGGIFTQANSTTTLFNTSVVKNIAVTDGGGIFNDPAGVVVLNTATGTVVIKNRPNNCVNVPGCSG</sequence>
<dbReference type="SUPFAM" id="SSF51126">
    <property type="entry name" value="Pectin lyase-like"/>
    <property type="match status" value="1"/>
</dbReference>
<dbReference type="KEGG" id="stp:Strop_3408"/>
<dbReference type="HOGENOM" id="CLU_027862_0_0_11"/>
<dbReference type="PANTHER" id="PTHR11319:SF35">
    <property type="entry name" value="OUTER MEMBRANE PROTEIN PMPC-RELATED"/>
    <property type="match status" value="1"/>
</dbReference>